<reference evidence="2" key="1">
    <citation type="submission" date="2022-06" db="EMBL/GenBank/DDBJ databases">
        <title>Sneathiella actinostolidae sp. nov., isolated from a sea anemonein the Western Pacific Ocean.</title>
        <authorList>
            <person name="Wei M.J."/>
        </authorList>
    </citation>
    <scope>NUCLEOTIDE SEQUENCE</scope>
    <source>
        <strain evidence="2">PHK-P5</strain>
    </source>
</reference>
<dbReference type="PANTHER" id="PTHR45588:SF1">
    <property type="entry name" value="WW DOMAIN-CONTAINING PROTEIN"/>
    <property type="match status" value="1"/>
</dbReference>
<name>A0ABY4W470_9PROT</name>
<dbReference type="Pfam" id="PF13181">
    <property type="entry name" value="TPR_8"/>
    <property type="match status" value="1"/>
</dbReference>
<organism evidence="2 3">
    <name type="scientific">Sneathiella marina</name>
    <dbReference type="NCBI Taxonomy" id="2950108"/>
    <lineage>
        <taxon>Bacteria</taxon>
        <taxon>Pseudomonadati</taxon>
        <taxon>Pseudomonadota</taxon>
        <taxon>Alphaproteobacteria</taxon>
        <taxon>Sneathiellales</taxon>
        <taxon>Sneathiellaceae</taxon>
        <taxon>Sneathiella</taxon>
    </lineage>
</organism>
<dbReference type="PANTHER" id="PTHR45588">
    <property type="entry name" value="TPR DOMAIN-CONTAINING PROTEIN"/>
    <property type="match status" value="1"/>
</dbReference>
<evidence type="ECO:0008006" key="4">
    <source>
        <dbReference type="Google" id="ProtNLM"/>
    </source>
</evidence>
<proteinExistence type="predicted"/>
<dbReference type="PROSITE" id="PS50005">
    <property type="entry name" value="TPR"/>
    <property type="match status" value="1"/>
</dbReference>
<protein>
    <recommendedName>
        <fullName evidence="4">Tetratricopeptide repeat protein</fullName>
    </recommendedName>
</protein>
<dbReference type="Proteomes" id="UP001056291">
    <property type="component" value="Chromosome"/>
</dbReference>
<dbReference type="InterPro" id="IPR019734">
    <property type="entry name" value="TPR_rpt"/>
</dbReference>
<accession>A0ABY4W470</accession>
<feature type="repeat" description="TPR" evidence="1">
    <location>
        <begin position="20"/>
        <end position="53"/>
    </location>
</feature>
<evidence type="ECO:0000256" key="1">
    <source>
        <dbReference type="PROSITE-ProRule" id="PRU00339"/>
    </source>
</evidence>
<evidence type="ECO:0000313" key="2">
    <source>
        <dbReference type="EMBL" id="USG61986.1"/>
    </source>
</evidence>
<dbReference type="SUPFAM" id="SSF48452">
    <property type="entry name" value="TPR-like"/>
    <property type="match status" value="1"/>
</dbReference>
<dbReference type="EMBL" id="CP098747">
    <property type="protein sequence ID" value="USG61986.1"/>
    <property type="molecule type" value="Genomic_DNA"/>
</dbReference>
<keyword evidence="3" id="KW-1185">Reference proteome</keyword>
<sequence>MTNFDLGSYSREITTSSSTAKTEFDQGLVWLFGYNHEAAAECFEKAISADPGCGMAHWGVAYAIGPNYNKPWEFFEADERVATLERAHVAIEKAQALRESLSPIEVALIDALADRFPDDPEIEDYSPWNDAFSDSMRTVYASHGDDLDISSLFAESLMNRTPWLLWNLETGEPNEGASTVEAQTVLERAFDELPGAWDHPGLLHMYIHLMEMSPVPEKALRHGDRLVDLVPDSGHLVHMATHIDVLCGEYQNVIWRNHRAAQVDQKYEAIAGGENFYTLYRIHNVHFEAYGAMFLGQPEKALAASEELMRMLPEPVVRFMPELFESFYGKKIHVMVRFGQWQEILDEPFPEDRELYSYTTTAMHQARTIAFANLGKIEAAEEERKLAIAASKAVQEGRMVFNNTCEDVLNIGEAMMDGELAFKSGRIEEGLDHLRRSVELDDALLYDEPWGWMQPTRHALGALLMEVGQFEEAEAIYRADLGLDGTLARACQHPRNVWSLHGLHECLDRRGEETESKHIKLMLDQAVARATVPIHASCYCRNRSKEAA</sequence>
<gene>
    <name evidence="2" type="ORF">NBZ79_03230</name>
</gene>
<dbReference type="InterPro" id="IPR011990">
    <property type="entry name" value="TPR-like_helical_dom_sf"/>
</dbReference>
<evidence type="ECO:0000313" key="3">
    <source>
        <dbReference type="Proteomes" id="UP001056291"/>
    </source>
</evidence>
<dbReference type="RefSeq" id="WP_251935474.1">
    <property type="nucleotide sequence ID" value="NZ_CP098747.1"/>
</dbReference>
<keyword evidence="1" id="KW-0802">TPR repeat</keyword>
<dbReference type="Gene3D" id="1.25.40.10">
    <property type="entry name" value="Tetratricopeptide repeat domain"/>
    <property type="match status" value="1"/>
</dbReference>